<feature type="transmembrane region" description="Helical" evidence="1">
    <location>
        <begin position="80"/>
        <end position="99"/>
    </location>
</feature>
<keyword evidence="1" id="KW-1133">Transmembrane helix</keyword>
<reference evidence="2" key="1">
    <citation type="journal article" date="2015" name="Sci. Rep.">
        <title>Tissue- and time-dependent transcription in Ixodes ricinus salivary glands and midguts when blood feeding on the vertebrate host.</title>
        <authorList>
            <person name="Kotsyfakis M."/>
            <person name="Schwarz A."/>
            <person name="Erhart J."/>
            <person name="Ribeiro J.M."/>
        </authorList>
    </citation>
    <scope>NUCLEOTIDE SEQUENCE</scope>
    <source>
        <tissue evidence="2">Salivary gland and midgut</tissue>
    </source>
</reference>
<keyword evidence="1" id="KW-0812">Transmembrane</keyword>
<keyword evidence="1" id="KW-0472">Membrane</keyword>
<keyword evidence="2" id="KW-0808">Transferase</keyword>
<dbReference type="PANTHER" id="PTHR11161">
    <property type="entry name" value="O-ACYLTRANSFERASE"/>
    <property type="match status" value="1"/>
</dbReference>
<feature type="transmembrane region" description="Helical" evidence="1">
    <location>
        <begin position="6"/>
        <end position="25"/>
    </location>
</feature>
<keyword evidence="2" id="KW-0012">Acyltransferase</keyword>
<organism evidence="2">
    <name type="scientific">Ixodes ricinus</name>
    <name type="common">Common tick</name>
    <name type="synonym">Acarus ricinus</name>
    <dbReference type="NCBI Taxonomy" id="34613"/>
    <lineage>
        <taxon>Eukaryota</taxon>
        <taxon>Metazoa</taxon>
        <taxon>Ecdysozoa</taxon>
        <taxon>Arthropoda</taxon>
        <taxon>Chelicerata</taxon>
        <taxon>Arachnida</taxon>
        <taxon>Acari</taxon>
        <taxon>Parasitiformes</taxon>
        <taxon>Ixodida</taxon>
        <taxon>Ixodoidea</taxon>
        <taxon>Ixodidae</taxon>
        <taxon>Ixodinae</taxon>
        <taxon>Ixodes</taxon>
    </lineage>
</organism>
<sequence>MPHTWFLAFVFQALLFCIAMGFLLVRLPKFALAGLGVVIAACSLTTFLINNANDLGPTALLRQYRPGSRQAYHDSIAVNFYTRGGPFCIGMIVGYILALRPKMRLNRVSAIQPTCSLALKWFHFTHSGTVPSRFQMPSSSVGGLFWLAHCPGGHSGHHTHALVLEQGRATNESRSRQVRSLRCLPQSPVLSRHLLHSRRLCMGQWGCDQCLYELVWLATHQQALLCGLHPEPVPNLLLQWHH</sequence>
<accession>V5HFB9</accession>
<name>V5HFB9_IXORI</name>
<dbReference type="InterPro" id="IPR052728">
    <property type="entry name" value="O2_lipid_transport_reg"/>
</dbReference>
<evidence type="ECO:0000313" key="2">
    <source>
        <dbReference type="EMBL" id="JAB72158.1"/>
    </source>
</evidence>
<feature type="transmembrane region" description="Helical" evidence="1">
    <location>
        <begin position="30"/>
        <end position="49"/>
    </location>
</feature>
<dbReference type="EMBL" id="GANP01012310">
    <property type="protein sequence ID" value="JAB72158.1"/>
    <property type="molecule type" value="mRNA"/>
</dbReference>
<dbReference type="PANTHER" id="PTHR11161:SF0">
    <property type="entry name" value="O-ACYLTRANSFERASE LIKE PROTEIN"/>
    <property type="match status" value="1"/>
</dbReference>
<proteinExistence type="evidence at transcript level"/>
<dbReference type="AlphaFoldDB" id="V5HFB9"/>
<evidence type="ECO:0000256" key="1">
    <source>
        <dbReference type="SAM" id="Phobius"/>
    </source>
</evidence>
<protein>
    <submittedName>
        <fullName evidence="2">Putative acyltransferase</fullName>
    </submittedName>
</protein>
<dbReference type="GO" id="GO:0016746">
    <property type="term" value="F:acyltransferase activity"/>
    <property type="evidence" value="ECO:0007669"/>
    <property type="project" value="UniProtKB-KW"/>
</dbReference>